<gene>
    <name evidence="1" type="ORF">FWILDA_LOCUS1164</name>
</gene>
<dbReference type="AlphaFoldDB" id="A0A9W4SCA0"/>
<dbReference type="Proteomes" id="UP001153678">
    <property type="component" value="Unassembled WGS sequence"/>
</dbReference>
<comment type="caution">
    <text evidence="1">The sequence shown here is derived from an EMBL/GenBank/DDBJ whole genome shotgun (WGS) entry which is preliminary data.</text>
</comment>
<keyword evidence="2" id="KW-1185">Reference proteome</keyword>
<name>A0A9W4SCA0_9GLOM</name>
<accession>A0A9W4SCA0</accession>
<evidence type="ECO:0000313" key="1">
    <source>
        <dbReference type="EMBL" id="CAI2163629.1"/>
    </source>
</evidence>
<sequence>MWVTSKPVGDFTFELDTGKFAALHLQPCSWNQLNDPKSKSSGLGYMVSLVNSIGGPNMSFIVNIQLKFRQDVKVKEITFILKNIRNYQPTRQFVLYIKKMHHIQLNVDDAMVHVCLETSME</sequence>
<evidence type="ECO:0000313" key="2">
    <source>
        <dbReference type="Proteomes" id="UP001153678"/>
    </source>
</evidence>
<reference evidence="1" key="1">
    <citation type="submission" date="2022-08" db="EMBL/GenBank/DDBJ databases">
        <authorList>
            <person name="Kallberg Y."/>
            <person name="Tangrot J."/>
            <person name="Rosling A."/>
        </authorList>
    </citation>
    <scope>NUCLEOTIDE SEQUENCE</scope>
    <source>
        <strain evidence="1">Wild A</strain>
    </source>
</reference>
<proteinExistence type="predicted"/>
<organism evidence="1 2">
    <name type="scientific">Funneliformis geosporum</name>
    <dbReference type="NCBI Taxonomy" id="1117311"/>
    <lineage>
        <taxon>Eukaryota</taxon>
        <taxon>Fungi</taxon>
        <taxon>Fungi incertae sedis</taxon>
        <taxon>Mucoromycota</taxon>
        <taxon>Glomeromycotina</taxon>
        <taxon>Glomeromycetes</taxon>
        <taxon>Glomerales</taxon>
        <taxon>Glomeraceae</taxon>
        <taxon>Funneliformis</taxon>
    </lineage>
</organism>
<protein>
    <submittedName>
        <fullName evidence="1">9472_t:CDS:1</fullName>
    </submittedName>
</protein>
<dbReference type="EMBL" id="CAMKVN010000103">
    <property type="protein sequence ID" value="CAI2163629.1"/>
    <property type="molecule type" value="Genomic_DNA"/>
</dbReference>